<dbReference type="AlphaFoldDB" id="A0AAV7LC41"/>
<keyword evidence="2" id="KW-1185">Reference proteome</keyword>
<organism evidence="1 2">
    <name type="scientific">Pleurodeles waltl</name>
    <name type="common">Iberian ribbed newt</name>
    <dbReference type="NCBI Taxonomy" id="8319"/>
    <lineage>
        <taxon>Eukaryota</taxon>
        <taxon>Metazoa</taxon>
        <taxon>Chordata</taxon>
        <taxon>Craniata</taxon>
        <taxon>Vertebrata</taxon>
        <taxon>Euteleostomi</taxon>
        <taxon>Amphibia</taxon>
        <taxon>Batrachia</taxon>
        <taxon>Caudata</taxon>
        <taxon>Salamandroidea</taxon>
        <taxon>Salamandridae</taxon>
        <taxon>Pleurodelinae</taxon>
        <taxon>Pleurodeles</taxon>
    </lineage>
</organism>
<name>A0AAV7LC41_PLEWA</name>
<comment type="caution">
    <text evidence="1">The sequence shown here is derived from an EMBL/GenBank/DDBJ whole genome shotgun (WGS) entry which is preliminary data.</text>
</comment>
<proteinExistence type="predicted"/>
<sequence length="114" mass="12877">MELFRSFLSDFLELRRSGTSQCVPHSGERGCVLALPSPDNRAYFSFLFRPPRGDVQTSDGSAEPDSPSEGRLVCSWVRVHDPHRADSRTGHRWAVTRRARSGTHRWCGVPTPLR</sequence>
<reference evidence="1" key="1">
    <citation type="journal article" date="2022" name="bioRxiv">
        <title>Sequencing and chromosome-scale assembly of the giantPleurodeles waltlgenome.</title>
        <authorList>
            <person name="Brown T."/>
            <person name="Elewa A."/>
            <person name="Iarovenko S."/>
            <person name="Subramanian E."/>
            <person name="Araus A.J."/>
            <person name="Petzold A."/>
            <person name="Susuki M."/>
            <person name="Suzuki K.-i.T."/>
            <person name="Hayashi T."/>
            <person name="Toyoda A."/>
            <person name="Oliveira C."/>
            <person name="Osipova E."/>
            <person name="Leigh N.D."/>
            <person name="Simon A."/>
            <person name="Yun M.H."/>
        </authorList>
    </citation>
    <scope>NUCLEOTIDE SEQUENCE</scope>
    <source>
        <strain evidence="1">20211129_DDA</strain>
        <tissue evidence="1">Liver</tissue>
    </source>
</reference>
<protein>
    <submittedName>
        <fullName evidence="1">Uncharacterized protein</fullName>
    </submittedName>
</protein>
<evidence type="ECO:0000313" key="1">
    <source>
        <dbReference type="EMBL" id="KAJ1089156.1"/>
    </source>
</evidence>
<dbReference type="Proteomes" id="UP001066276">
    <property type="component" value="Chromosome 11"/>
</dbReference>
<gene>
    <name evidence="1" type="ORF">NDU88_002307</name>
</gene>
<evidence type="ECO:0000313" key="2">
    <source>
        <dbReference type="Proteomes" id="UP001066276"/>
    </source>
</evidence>
<accession>A0AAV7LC41</accession>
<dbReference type="EMBL" id="JANPWB010000015">
    <property type="protein sequence ID" value="KAJ1089156.1"/>
    <property type="molecule type" value="Genomic_DNA"/>
</dbReference>